<evidence type="ECO:0000256" key="1">
    <source>
        <dbReference type="SAM" id="MobiDB-lite"/>
    </source>
</evidence>
<name>A0AAN8RVE4_9PEZI</name>
<dbReference type="EMBL" id="JAVHJM010000009">
    <property type="protein sequence ID" value="KAK6506299.1"/>
    <property type="molecule type" value="Genomic_DNA"/>
</dbReference>
<evidence type="ECO:0000313" key="2">
    <source>
        <dbReference type="EMBL" id="KAK6506299.1"/>
    </source>
</evidence>
<proteinExistence type="predicted"/>
<organism evidence="2 3">
    <name type="scientific">Arthrobotrys conoides</name>
    <dbReference type="NCBI Taxonomy" id="74498"/>
    <lineage>
        <taxon>Eukaryota</taxon>
        <taxon>Fungi</taxon>
        <taxon>Dikarya</taxon>
        <taxon>Ascomycota</taxon>
        <taxon>Pezizomycotina</taxon>
        <taxon>Orbiliomycetes</taxon>
        <taxon>Orbiliales</taxon>
        <taxon>Orbiliaceae</taxon>
        <taxon>Arthrobotrys</taxon>
    </lineage>
</organism>
<gene>
    <name evidence="2" type="ORF">TWF506_011216</name>
</gene>
<protein>
    <submittedName>
        <fullName evidence="2">Uncharacterized protein</fullName>
    </submittedName>
</protein>
<comment type="caution">
    <text evidence="2">The sequence shown here is derived from an EMBL/GenBank/DDBJ whole genome shotgun (WGS) entry which is preliminary data.</text>
</comment>
<feature type="compositionally biased region" description="Polar residues" evidence="1">
    <location>
        <begin position="35"/>
        <end position="47"/>
    </location>
</feature>
<dbReference type="Proteomes" id="UP001307849">
    <property type="component" value="Unassembled WGS sequence"/>
</dbReference>
<accession>A0AAN8RVE4</accession>
<reference evidence="2 3" key="1">
    <citation type="submission" date="2019-10" db="EMBL/GenBank/DDBJ databases">
        <authorList>
            <person name="Palmer J.M."/>
        </authorList>
    </citation>
    <scope>NUCLEOTIDE SEQUENCE [LARGE SCALE GENOMIC DNA]</scope>
    <source>
        <strain evidence="2 3">TWF506</strain>
    </source>
</reference>
<dbReference type="AlphaFoldDB" id="A0AAN8RVE4"/>
<keyword evidence="3" id="KW-1185">Reference proteome</keyword>
<feature type="region of interest" description="Disordered" evidence="1">
    <location>
        <begin position="24"/>
        <end position="71"/>
    </location>
</feature>
<evidence type="ECO:0000313" key="3">
    <source>
        <dbReference type="Proteomes" id="UP001307849"/>
    </source>
</evidence>
<sequence length="121" mass="13584">MATRKINFQKSLQALQKVALSSSRPGYKIYGPTRTPENIQRRYNSQIPEKEPSKLQQTNPAENPDDKSKAEVKKISVAEADEALRLSMRDIDGGGECSIEMEGGKFVGLRRGVKDNMFRLI</sequence>